<proteinExistence type="predicted"/>
<dbReference type="InterPro" id="IPR050819">
    <property type="entry name" value="Tripeptidyl-peptidase_I"/>
</dbReference>
<evidence type="ECO:0000313" key="10">
    <source>
        <dbReference type="EMBL" id="SFW71264.1"/>
    </source>
</evidence>
<feature type="domain" description="Peptidase S53" evidence="9">
    <location>
        <begin position="241"/>
        <end position="660"/>
    </location>
</feature>
<keyword evidence="5" id="KW-0720">Serine protease</keyword>
<dbReference type="GO" id="GO:0046872">
    <property type="term" value="F:metal ion binding"/>
    <property type="evidence" value="ECO:0007669"/>
    <property type="project" value="UniProtKB-KW"/>
</dbReference>
<dbReference type="CDD" id="cd11377">
    <property type="entry name" value="Pro-peptidase_S53"/>
    <property type="match status" value="1"/>
</dbReference>
<evidence type="ECO:0000256" key="4">
    <source>
        <dbReference type="ARBA" id="ARBA00022801"/>
    </source>
</evidence>
<evidence type="ECO:0000313" key="11">
    <source>
        <dbReference type="Proteomes" id="UP000182740"/>
    </source>
</evidence>
<keyword evidence="7" id="KW-0865">Zymogen</keyword>
<dbReference type="AlphaFoldDB" id="A0A1K1RGS8"/>
<dbReference type="SUPFAM" id="SSF52743">
    <property type="entry name" value="Subtilisin-like"/>
    <property type="match status" value="1"/>
</dbReference>
<dbReference type="OrthoDB" id="3480681at2"/>
<dbReference type="PROSITE" id="PS51695">
    <property type="entry name" value="SEDOLISIN"/>
    <property type="match status" value="1"/>
</dbReference>
<dbReference type="PANTHER" id="PTHR14218:SF15">
    <property type="entry name" value="TRIPEPTIDYL-PEPTIDASE 1"/>
    <property type="match status" value="1"/>
</dbReference>
<name>A0A1K1RGS8_9PSEU</name>
<evidence type="ECO:0000256" key="2">
    <source>
        <dbReference type="ARBA" id="ARBA00022670"/>
    </source>
</evidence>
<dbReference type="SMART" id="SM00944">
    <property type="entry name" value="Pro-kuma_activ"/>
    <property type="match status" value="1"/>
</dbReference>
<reference evidence="11" key="1">
    <citation type="submission" date="2016-11" db="EMBL/GenBank/DDBJ databases">
        <authorList>
            <person name="Varghese N."/>
            <person name="Submissions S."/>
        </authorList>
    </citation>
    <scope>NUCLEOTIDE SEQUENCE [LARGE SCALE GENOMIC DNA]</scope>
    <source>
        <strain evidence="11">DSM 44671</strain>
    </source>
</reference>
<dbReference type="InterPro" id="IPR000209">
    <property type="entry name" value="Peptidase_S8/S53_dom"/>
</dbReference>
<dbReference type="CDD" id="cd04056">
    <property type="entry name" value="Peptidases_S53"/>
    <property type="match status" value="1"/>
</dbReference>
<dbReference type="InterPro" id="IPR030400">
    <property type="entry name" value="Sedolisin_dom"/>
</dbReference>
<gene>
    <name evidence="10" type="ORF">SAMN04489730_3250</name>
</gene>
<keyword evidence="3" id="KW-0479">Metal-binding</keyword>
<evidence type="ECO:0000259" key="9">
    <source>
        <dbReference type="PROSITE" id="PS51695"/>
    </source>
</evidence>
<dbReference type="Proteomes" id="UP000182740">
    <property type="component" value="Unassembled WGS sequence"/>
</dbReference>
<dbReference type="RefSeq" id="WP_072477073.1">
    <property type="nucleotide sequence ID" value="NZ_FPJG01000006.1"/>
</dbReference>
<dbReference type="Pfam" id="PF09286">
    <property type="entry name" value="Pro-kuma_activ"/>
    <property type="match status" value="1"/>
</dbReference>
<dbReference type="PANTHER" id="PTHR14218">
    <property type="entry name" value="PROTEASE S8 TRIPEPTIDYL PEPTIDASE I CLN2"/>
    <property type="match status" value="1"/>
</dbReference>
<comment type="cofactor">
    <cofactor evidence="1">
        <name>Ca(2+)</name>
        <dbReference type="ChEBI" id="CHEBI:29108"/>
    </cofactor>
</comment>
<dbReference type="InterPro" id="IPR036852">
    <property type="entry name" value="Peptidase_S8/S53_dom_sf"/>
</dbReference>
<dbReference type="InterPro" id="IPR023828">
    <property type="entry name" value="Peptidase_S8_Ser-AS"/>
</dbReference>
<evidence type="ECO:0000256" key="6">
    <source>
        <dbReference type="ARBA" id="ARBA00022837"/>
    </source>
</evidence>
<evidence type="ECO:0000256" key="3">
    <source>
        <dbReference type="ARBA" id="ARBA00022723"/>
    </source>
</evidence>
<dbReference type="GO" id="GO:0006508">
    <property type="term" value="P:proteolysis"/>
    <property type="evidence" value="ECO:0007669"/>
    <property type="project" value="UniProtKB-KW"/>
</dbReference>
<keyword evidence="11" id="KW-1185">Reference proteome</keyword>
<evidence type="ECO:0000256" key="8">
    <source>
        <dbReference type="SAM" id="SignalP"/>
    </source>
</evidence>
<keyword evidence="2" id="KW-0645">Protease</keyword>
<dbReference type="SUPFAM" id="SSF54897">
    <property type="entry name" value="Protease propeptides/inhibitors"/>
    <property type="match status" value="1"/>
</dbReference>
<feature type="signal peptide" evidence="8">
    <location>
        <begin position="1"/>
        <end position="30"/>
    </location>
</feature>
<sequence length="660" mass="68041">MRTSAFRLITLAVTAVTGAGLLIGTPAASANDRTALPGSVPAWATSSARTGTADAAENVAFRVYLGWTGDAAAVANQVSTPGSAGYGRFLTAAQFRQRFAPSQNDVSAVQQWLRKSGFDVGYTPGNHRYVQAEGTVAQAAAAFGTSFGEFTVGGKTLRAPEKELSLPAGLPAGISAVVGLDESFALLQPSAGPAASPSPAFVNAPPCSAYYGEKTTATTTTPDGVRVPDAYGHPNPWVPCGYTPAQLRSAYGVQQAIAGGNDGSGQTVAIIDAYASPTILSDVNTYSRLHGLPQLSGNQFTQVTPPGVANRPQNPKQDPQGWYGEETLDVEAVHSIAPGANIVYVGSPNNYQDLDAAMNHVVDQHLASIVTNSYGFSTELLPPGYVKPFNDTLVEAAATGIGVYFSSGDNADETGGIAANFPGATPDWPAVSPWVTAVGGTSLGVGENGEYLFETGWETGRSTLTNGTWVPTPPGEFFGGAGGGTSRLFTQPAYQAGVVPDTIATANGARPQRMRAVPDVAALADPNTGFLVGQTQAFPDGTAKYSEYRIGGTSLASPLFAAFVALAQQRAGRTFGFANPLLYAKAGSPAFHDVRQPPAPMAVARVNYANSVDASAGYSPASLRSLDADAVLTIHVRDGYDDVTGIGSPNGTAFLTALGQ</sequence>
<dbReference type="PROSITE" id="PS00138">
    <property type="entry name" value="SUBTILASE_SER"/>
    <property type="match status" value="1"/>
</dbReference>
<dbReference type="EMBL" id="FPJG01000006">
    <property type="protein sequence ID" value="SFW71264.1"/>
    <property type="molecule type" value="Genomic_DNA"/>
</dbReference>
<dbReference type="InterPro" id="IPR015366">
    <property type="entry name" value="S53_propep"/>
</dbReference>
<dbReference type="STRING" id="546364.SAMN04489730_3250"/>
<dbReference type="Gene3D" id="3.40.50.200">
    <property type="entry name" value="Peptidase S8/S53 domain"/>
    <property type="match status" value="1"/>
</dbReference>
<dbReference type="Pfam" id="PF00082">
    <property type="entry name" value="Peptidase_S8"/>
    <property type="match status" value="1"/>
</dbReference>
<evidence type="ECO:0000256" key="1">
    <source>
        <dbReference type="ARBA" id="ARBA00001913"/>
    </source>
</evidence>
<organism evidence="10 11">
    <name type="scientific">Amycolatopsis australiensis</name>
    <dbReference type="NCBI Taxonomy" id="546364"/>
    <lineage>
        <taxon>Bacteria</taxon>
        <taxon>Bacillati</taxon>
        <taxon>Actinomycetota</taxon>
        <taxon>Actinomycetes</taxon>
        <taxon>Pseudonocardiales</taxon>
        <taxon>Pseudonocardiaceae</taxon>
        <taxon>Amycolatopsis</taxon>
    </lineage>
</organism>
<keyword evidence="6" id="KW-0106">Calcium</keyword>
<protein>
    <submittedName>
        <fullName evidence="10">Subtilase family protein</fullName>
    </submittedName>
</protein>
<keyword evidence="8" id="KW-0732">Signal</keyword>
<keyword evidence="4" id="KW-0378">Hydrolase</keyword>
<evidence type="ECO:0000256" key="5">
    <source>
        <dbReference type="ARBA" id="ARBA00022825"/>
    </source>
</evidence>
<accession>A0A1K1RGS8</accession>
<feature type="chain" id="PRO_5038814794" evidence="8">
    <location>
        <begin position="31"/>
        <end position="660"/>
    </location>
</feature>
<dbReference type="GO" id="GO:0004252">
    <property type="term" value="F:serine-type endopeptidase activity"/>
    <property type="evidence" value="ECO:0007669"/>
    <property type="project" value="InterPro"/>
</dbReference>
<evidence type="ECO:0000256" key="7">
    <source>
        <dbReference type="ARBA" id="ARBA00023145"/>
    </source>
</evidence>
<dbReference type="GO" id="GO:0008240">
    <property type="term" value="F:tripeptidyl-peptidase activity"/>
    <property type="evidence" value="ECO:0007669"/>
    <property type="project" value="TreeGrafter"/>
</dbReference>